<dbReference type="GO" id="GO:0006397">
    <property type="term" value="P:mRNA processing"/>
    <property type="evidence" value="ECO:0007669"/>
    <property type="project" value="UniProtKB-KW"/>
</dbReference>
<dbReference type="OMA" id="VWKEKQT"/>
<dbReference type="OrthoDB" id="10253254at2759"/>
<dbReference type="EMBL" id="AFNH02000102">
    <property type="protein sequence ID" value="EZG83891.1"/>
    <property type="molecule type" value="Genomic_DNA"/>
</dbReference>
<keyword evidence="3" id="KW-0547">Nucleotide-binding</keyword>
<keyword evidence="7" id="KW-0508">mRNA splicing</keyword>
<dbReference type="SUPFAM" id="SSF52540">
    <property type="entry name" value="P-loop containing nucleoside triphosphate hydrolases"/>
    <property type="match status" value="1"/>
</dbReference>
<feature type="domain" description="Helicase ATP-binding" evidence="10">
    <location>
        <begin position="88"/>
        <end position="252"/>
    </location>
</feature>
<accession>A0A023BCD3</accession>
<keyword evidence="4" id="KW-0378">Hydrolase</keyword>
<feature type="region of interest" description="Disordered" evidence="9">
    <location>
        <begin position="1"/>
        <end position="25"/>
    </location>
</feature>
<evidence type="ECO:0000256" key="3">
    <source>
        <dbReference type="ARBA" id="ARBA00022741"/>
    </source>
</evidence>
<evidence type="ECO:0000256" key="9">
    <source>
        <dbReference type="SAM" id="MobiDB-lite"/>
    </source>
</evidence>
<evidence type="ECO:0000256" key="6">
    <source>
        <dbReference type="ARBA" id="ARBA00022840"/>
    </source>
</evidence>
<gene>
    <name evidence="11" type="ORF">GNI_013740</name>
</gene>
<evidence type="ECO:0000256" key="8">
    <source>
        <dbReference type="ARBA" id="ARBA00047984"/>
    </source>
</evidence>
<dbReference type="GO" id="GO:0005524">
    <property type="term" value="F:ATP binding"/>
    <property type="evidence" value="ECO:0007669"/>
    <property type="project" value="UniProtKB-KW"/>
</dbReference>
<evidence type="ECO:0000313" key="12">
    <source>
        <dbReference type="Proteomes" id="UP000019763"/>
    </source>
</evidence>
<dbReference type="VEuPathDB" id="CryptoDB:GNI_013740"/>
<evidence type="ECO:0000256" key="2">
    <source>
        <dbReference type="ARBA" id="ARBA00022664"/>
    </source>
</evidence>
<dbReference type="InterPro" id="IPR027417">
    <property type="entry name" value="P-loop_NTPase"/>
</dbReference>
<dbReference type="PANTHER" id="PTHR18934:SF109">
    <property type="entry name" value="ATP-DEPENDENT RNA HELICASE DHX15 HOMOLOG"/>
    <property type="match status" value="1"/>
</dbReference>
<dbReference type="Proteomes" id="UP000019763">
    <property type="component" value="Unassembled WGS sequence"/>
</dbReference>
<dbReference type="EC" id="3.6.4.13" evidence="1"/>
<dbReference type="SMART" id="SM00487">
    <property type="entry name" value="DEXDc"/>
    <property type="match status" value="1"/>
</dbReference>
<evidence type="ECO:0000256" key="4">
    <source>
        <dbReference type="ARBA" id="ARBA00022801"/>
    </source>
</evidence>
<dbReference type="InterPro" id="IPR014001">
    <property type="entry name" value="Helicase_ATP-bd"/>
</dbReference>
<dbReference type="GO" id="GO:0008380">
    <property type="term" value="P:RNA splicing"/>
    <property type="evidence" value="ECO:0007669"/>
    <property type="project" value="UniProtKB-KW"/>
</dbReference>
<dbReference type="RefSeq" id="XP_011128890.1">
    <property type="nucleotide sequence ID" value="XM_011130588.1"/>
</dbReference>
<comment type="catalytic activity">
    <reaction evidence="8">
        <text>ATP + H2O = ADP + phosphate + H(+)</text>
        <dbReference type="Rhea" id="RHEA:13065"/>
        <dbReference type="ChEBI" id="CHEBI:15377"/>
        <dbReference type="ChEBI" id="CHEBI:15378"/>
        <dbReference type="ChEBI" id="CHEBI:30616"/>
        <dbReference type="ChEBI" id="CHEBI:43474"/>
        <dbReference type="ChEBI" id="CHEBI:456216"/>
        <dbReference type="EC" id="3.6.4.13"/>
    </reaction>
</comment>
<reference evidence="11" key="1">
    <citation type="submission" date="2013-12" db="EMBL/GenBank/DDBJ databases">
        <authorList>
            <person name="Omoto C.K."/>
            <person name="Sibley D."/>
            <person name="Venepally P."/>
            <person name="Hadjithomas M."/>
            <person name="Karamycheva S."/>
            <person name="Brunk B."/>
            <person name="Roos D."/>
            <person name="Caler E."/>
            <person name="Lorenzi H."/>
        </authorList>
    </citation>
    <scope>NUCLEOTIDE SEQUENCE</scope>
</reference>
<dbReference type="FunFam" id="3.40.50.300:FF:000615">
    <property type="entry name" value="pre-mRNA-splicing factor ATP-dependent RNA helicase DEAH7"/>
    <property type="match status" value="1"/>
</dbReference>
<dbReference type="InterPro" id="IPR049945">
    <property type="entry name" value="AAA_22"/>
</dbReference>
<feature type="non-terminal residue" evidence="11">
    <location>
        <position position="269"/>
    </location>
</feature>
<name>A0A023BCD3_GRENI</name>
<dbReference type="Gene3D" id="3.40.50.300">
    <property type="entry name" value="P-loop containing nucleotide triphosphate hydrolases"/>
    <property type="match status" value="1"/>
</dbReference>
<proteinExistence type="predicted"/>
<dbReference type="PROSITE" id="PS00690">
    <property type="entry name" value="DEAH_ATP_HELICASE"/>
    <property type="match status" value="1"/>
</dbReference>
<evidence type="ECO:0000256" key="5">
    <source>
        <dbReference type="ARBA" id="ARBA00022806"/>
    </source>
</evidence>
<dbReference type="GO" id="GO:0003723">
    <property type="term" value="F:RNA binding"/>
    <property type="evidence" value="ECO:0007669"/>
    <property type="project" value="TreeGrafter"/>
</dbReference>
<keyword evidence="2" id="KW-0507">mRNA processing</keyword>
<evidence type="ECO:0000256" key="7">
    <source>
        <dbReference type="ARBA" id="ARBA00023187"/>
    </source>
</evidence>
<evidence type="ECO:0000256" key="1">
    <source>
        <dbReference type="ARBA" id="ARBA00012552"/>
    </source>
</evidence>
<dbReference type="GO" id="GO:0003724">
    <property type="term" value="F:RNA helicase activity"/>
    <property type="evidence" value="ECO:0007669"/>
    <property type="project" value="UniProtKB-EC"/>
</dbReference>
<organism evidence="11 12">
    <name type="scientific">Gregarina niphandrodes</name>
    <name type="common">Septate eugregarine</name>
    <dbReference type="NCBI Taxonomy" id="110365"/>
    <lineage>
        <taxon>Eukaryota</taxon>
        <taxon>Sar</taxon>
        <taxon>Alveolata</taxon>
        <taxon>Apicomplexa</taxon>
        <taxon>Conoidasida</taxon>
        <taxon>Gregarinasina</taxon>
        <taxon>Eugregarinorida</taxon>
        <taxon>Gregarinidae</taxon>
        <taxon>Gregarina</taxon>
    </lineage>
</organism>
<evidence type="ECO:0000259" key="10">
    <source>
        <dbReference type="PROSITE" id="PS51192"/>
    </source>
</evidence>
<feature type="compositionally biased region" description="Basic and acidic residues" evidence="9">
    <location>
        <begin position="1"/>
        <end position="24"/>
    </location>
</feature>
<keyword evidence="6" id="KW-0067">ATP-binding</keyword>
<dbReference type="GO" id="GO:0016887">
    <property type="term" value="F:ATP hydrolysis activity"/>
    <property type="evidence" value="ECO:0007669"/>
    <property type="project" value="InterPro"/>
</dbReference>
<dbReference type="eggNOG" id="KOG0925">
    <property type="taxonomic scope" value="Eukaryota"/>
</dbReference>
<keyword evidence="12" id="KW-1185">Reference proteome</keyword>
<dbReference type="PROSITE" id="PS51192">
    <property type="entry name" value="HELICASE_ATP_BIND_1"/>
    <property type="match status" value="1"/>
</dbReference>
<comment type="caution">
    <text evidence="11">The sequence shown here is derived from an EMBL/GenBank/DDBJ whole genome shotgun (WGS) entry which is preliminary data.</text>
</comment>
<evidence type="ECO:0000313" key="11">
    <source>
        <dbReference type="EMBL" id="EZG83891.1"/>
    </source>
</evidence>
<sequence length="269" mass="30520">MGSRKRERETNGEEEGRERKEARVEAGMAELALRPMSVEGKKAKKSKYVPEVAEGVNPFNGQPFSRRYYDLLSVRERLPAYEARKKFLKTVKRHQCTVVVGETGSGKTTQCTQFLLQAGYHRDKCIACTQPRRVAAMSVAHRVAEEMDVELGKQVGYRIRFEDVTEPGTTLLKYCTDGSLLREAQTDPLLSNYSVIVLDEAHERTLDTDILFGLLKEIIKTRKDLKVVVMSATLDCEKFQKYFEAPVVFIPGRVHPVEILYTESKSTPP</sequence>
<dbReference type="GeneID" id="22910754"/>
<protein>
    <recommendedName>
        <fullName evidence="1">RNA helicase</fullName>
        <ecNumber evidence="1">3.6.4.13</ecNumber>
    </recommendedName>
</protein>
<keyword evidence="5 11" id="KW-0347">Helicase</keyword>
<dbReference type="Pfam" id="PF13401">
    <property type="entry name" value="AAA_22"/>
    <property type="match status" value="1"/>
</dbReference>
<dbReference type="PANTHER" id="PTHR18934">
    <property type="entry name" value="ATP-DEPENDENT RNA HELICASE"/>
    <property type="match status" value="1"/>
</dbReference>
<dbReference type="AlphaFoldDB" id="A0A023BCD3"/>
<dbReference type="InterPro" id="IPR002464">
    <property type="entry name" value="DNA/RNA_helicase_DEAH_CS"/>
</dbReference>